<evidence type="ECO:0000259" key="2">
    <source>
        <dbReference type="Pfam" id="PF13476"/>
    </source>
</evidence>
<dbReference type="InterPro" id="IPR038729">
    <property type="entry name" value="Rad50/SbcC_AAA"/>
</dbReference>
<evidence type="ECO:0000256" key="1">
    <source>
        <dbReference type="SAM" id="Coils"/>
    </source>
</evidence>
<keyword evidence="1" id="KW-0175">Coiled coil</keyword>
<dbReference type="EMBL" id="NMUJ01000062">
    <property type="protein sequence ID" value="OYV02671.1"/>
    <property type="molecule type" value="Genomic_DNA"/>
</dbReference>
<dbReference type="AlphaFoldDB" id="A0A257LV88"/>
<dbReference type="SUPFAM" id="SSF52540">
    <property type="entry name" value="P-loop containing nucleoside triphosphate hydrolases"/>
    <property type="match status" value="2"/>
</dbReference>
<feature type="coiled-coil region" evidence="1">
    <location>
        <begin position="425"/>
        <end position="452"/>
    </location>
</feature>
<name>A0A257LV88_UNCW3</name>
<feature type="domain" description="Rad50/SbcC-type AAA" evidence="2">
    <location>
        <begin position="5"/>
        <end position="277"/>
    </location>
</feature>
<dbReference type="Pfam" id="PF13476">
    <property type="entry name" value="AAA_23"/>
    <property type="match status" value="1"/>
</dbReference>
<evidence type="ECO:0000313" key="3">
    <source>
        <dbReference type="EMBL" id="OYV02671.1"/>
    </source>
</evidence>
<protein>
    <recommendedName>
        <fullName evidence="2">Rad50/SbcC-type AAA domain-containing protein</fullName>
    </recommendedName>
</protein>
<evidence type="ECO:0000313" key="4">
    <source>
        <dbReference type="Proteomes" id="UP000216312"/>
    </source>
</evidence>
<dbReference type="GO" id="GO:0006302">
    <property type="term" value="P:double-strand break repair"/>
    <property type="evidence" value="ECO:0007669"/>
    <property type="project" value="InterPro"/>
</dbReference>
<feature type="coiled-coil region" evidence="1">
    <location>
        <begin position="480"/>
        <end position="650"/>
    </location>
</feature>
<dbReference type="PANTHER" id="PTHR32114">
    <property type="entry name" value="ABC TRANSPORTER ABCH.3"/>
    <property type="match status" value="1"/>
</dbReference>
<dbReference type="GO" id="GO:0016887">
    <property type="term" value="F:ATP hydrolysis activity"/>
    <property type="evidence" value="ECO:0007669"/>
    <property type="project" value="InterPro"/>
</dbReference>
<feature type="coiled-coil region" evidence="1">
    <location>
        <begin position="212"/>
        <end position="397"/>
    </location>
</feature>
<comment type="caution">
    <text evidence="3">The sequence shown here is derived from an EMBL/GenBank/DDBJ whole genome shotgun (WGS) entry which is preliminary data.</text>
</comment>
<dbReference type="Proteomes" id="UP000216312">
    <property type="component" value="Unassembled WGS sequence"/>
</dbReference>
<dbReference type="InterPro" id="IPR027417">
    <property type="entry name" value="P-loop_NTPase"/>
</dbReference>
<reference evidence="4" key="1">
    <citation type="submission" date="2017-07" db="EMBL/GenBank/DDBJ databases">
        <title>Novel pathways for hydrocarbon cycling and metabolic interdependencies in hydrothermal sediment communities.</title>
        <authorList>
            <person name="Dombrowski N."/>
            <person name="Seitz K."/>
            <person name="Teske A."/>
            <person name="Baker B."/>
        </authorList>
    </citation>
    <scope>NUCLEOTIDE SEQUENCE [LARGE SCALE GENOMIC DNA]</scope>
</reference>
<sequence length="763" mass="89461">MYLKSIEIKNIKSIREISLNFGSGIQVICGANGVGKSTIFESIAYTMFDVPAKKFVGNIKNFLAFGTKKGEINIVFVGKDGKEYKLRRFLPSGHRILYEYSFGNWSEKETREEQINAIVKELLGIDPTRALDKEFEYVIGPFQGRFLYPFNESGKERIDSFEKILGISGFREAFKATQRHASLIKSKIDELTNRIADFGNIDGELESKHREYQEVLNKINHGKQMLQQLRKESDKLTQEVSELDQLKNSIHELELSIKHEEGNLKAINSELQKYRQDKMVITEARTQMEKLHPYYERYREIERSMEELNRSLQERDKLTQKLTEYERQQVELATEIKGLTKDVDGLKKDIDLLNQEKQQLEGELSRKDEIEHSLTQLTQLQKRLEALKSAKVTLEERLRFTVEGEDKLRSGICPIFNEACPIADSVDLTEKKEQLHAEITKLKEEIEQLEPQVGKLDDLKLQLKKFDLLNERRDKVLTELHTKRDTLSQVEQRIDELQLKLNLINEERNELADKLSKFDKLQRRLQELTEESEKLKPSFEEYMKLMKFADRESEVNAHIDKLEHQLSEVKARIGAHTKQLEAMKRRYDEVKHSEKRKQLERLKADYKAHEREIEIYETNLKSLEADIINLESKKTKLEQLKSERDEWHHTLELLQFIRERIFNKIGERLSHKLRTRISVEANHIYQAISDTDEELEWDEGYSIRLVDYVNGVQRVREDMNLSGGEFMTAVIALRLALLKSFAEITDNRVELAKDPIRGTYVKR</sequence>
<accession>A0A257LV88</accession>
<organism evidence="3 4">
    <name type="scientific">candidate division WOR-3 bacterium 4484_18</name>
    <dbReference type="NCBI Taxonomy" id="2020626"/>
    <lineage>
        <taxon>Bacteria</taxon>
        <taxon>Bacteria division WOR-3</taxon>
    </lineage>
</organism>
<dbReference type="PANTHER" id="PTHR32114:SF2">
    <property type="entry name" value="ABC TRANSPORTER ABCH.3"/>
    <property type="match status" value="1"/>
</dbReference>
<dbReference type="Gene3D" id="3.40.50.300">
    <property type="entry name" value="P-loop containing nucleotide triphosphate hydrolases"/>
    <property type="match status" value="2"/>
</dbReference>
<proteinExistence type="predicted"/>
<gene>
    <name evidence="3" type="ORF">CGW93_04325</name>
</gene>